<comment type="caution">
    <text evidence="2">The sequence shown here is derived from an EMBL/GenBank/DDBJ whole genome shotgun (WGS) entry which is preliminary data.</text>
</comment>
<reference evidence="2" key="1">
    <citation type="submission" date="2020-07" db="EMBL/GenBank/DDBJ databases">
        <title>The High-quality genome of the commercially important snow crab, Chionoecetes opilio.</title>
        <authorList>
            <person name="Jeong J.-H."/>
            <person name="Ryu S."/>
        </authorList>
    </citation>
    <scope>NUCLEOTIDE SEQUENCE</scope>
    <source>
        <strain evidence="2">MADBK_172401_WGS</strain>
        <tissue evidence="2">Digestive gland</tissue>
    </source>
</reference>
<name>A0A8J5C961_CHIOP</name>
<dbReference type="AlphaFoldDB" id="A0A8J5C961"/>
<protein>
    <submittedName>
        <fullName evidence="2">Uncharacterized protein</fullName>
    </submittedName>
</protein>
<gene>
    <name evidence="2" type="ORF">GWK47_007884</name>
</gene>
<keyword evidence="3" id="KW-1185">Reference proteome</keyword>
<dbReference type="OrthoDB" id="6626714at2759"/>
<evidence type="ECO:0000313" key="2">
    <source>
        <dbReference type="EMBL" id="KAG0717978.1"/>
    </source>
</evidence>
<evidence type="ECO:0000313" key="3">
    <source>
        <dbReference type="Proteomes" id="UP000770661"/>
    </source>
</evidence>
<evidence type="ECO:0000256" key="1">
    <source>
        <dbReference type="SAM" id="MobiDB-lite"/>
    </source>
</evidence>
<organism evidence="2 3">
    <name type="scientific">Chionoecetes opilio</name>
    <name type="common">Atlantic snow crab</name>
    <name type="synonym">Cancer opilio</name>
    <dbReference type="NCBI Taxonomy" id="41210"/>
    <lineage>
        <taxon>Eukaryota</taxon>
        <taxon>Metazoa</taxon>
        <taxon>Ecdysozoa</taxon>
        <taxon>Arthropoda</taxon>
        <taxon>Crustacea</taxon>
        <taxon>Multicrustacea</taxon>
        <taxon>Malacostraca</taxon>
        <taxon>Eumalacostraca</taxon>
        <taxon>Eucarida</taxon>
        <taxon>Decapoda</taxon>
        <taxon>Pleocyemata</taxon>
        <taxon>Brachyura</taxon>
        <taxon>Eubrachyura</taxon>
        <taxon>Majoidea</taxon>
        <taxon>Majidae</taxon>
        <taxon>Chionoecetes</taxon>
    </lineage>
</organism>
<accession>A0A8J5C961</accession>
<feature type="region of interest" description="Disordered" evidence="1">
    <location>
        <begin position="111"/>
        <end position="132"/>
    </location>
</feature>
<dbReference type="Proteomes" id="UP000770661">
    <property type="component" value="Unassembled WGS sequence"/>
</dbReference>
<proteinExistence type="predicted"/>
<sequence length="170" mass="19715">MTKAIYAVKIFMFRHQLDLPAREGGGLRRLCLFISLAYVKQWNEAMVSNRAPLNDLEFLRLLEAYPDKEVSHTASTALKRHLWYLSEDLVGLGFLDDRIPKDTKLKMVQRLQSPATKKGPKRFDPRNFNPQQPIELFVTRRRTKRSLLPRNTSRIGVSHLPQERSSGLDQ</sequence>
<feature type="region of interest" description="Disordered" evidence="1">
    <location>
        <begin position="145"/>
        <end position="170"/>
    </location>
</feature>
<dbReference type="EMBL" id="JACEEZ010016826">
    <property type="protein sequence ID" value="KAG0717978.1"/>
    <property type="molecule type" value="Genomic_DNA"/>
</dbReference>